<dbReference type="NCBIfam" id="TIGR03696">
    <property type="entry name" value="Rhs_assc_core"/>
    <property type="match status" value="1"/>
</dbReference>
<dbReference type="AlphaFoldDB" id="A0AAW3FBU9"/>
<comment type="caution">
    <text evidence="1">The sequence shown here is derived from an EMBL/GenBank/DDBJ whole genome shotgun (WGS) entry which is preliminary data.</text>
</comment>
<reference evidence="1 2" key="1">
    <citation type="submission" date="2014-07" db="EMBL/GenBank/DDBJ databases">
        <authorList>
            <person name="McCorrison J."/>
            <person name="Sanka R."/>
            <person name="Torralba M."/>
            <person name="Gillis M."/>
            <person name="Haft D.H."/>
            <person name="Methe B."/>
            <person name="Sutton G."/>
            <person name="Nelson K.E."/>
        </authorList>
    </citation>
    <scope>NUCLEOTIDE SEQUENCE [LARGE SCALE GENOMIC DNA]</scope>
    <source>
        <strain evidence="1 2">DNF00424</strain>
    </source>
</reference>
<evidence type="ECO:0000313" key="2">
    <source>
        <dbReference type="Proteomes" id="UP000029533"/>
    </source>
</evidence>
<dbReference type="PANTHER" id="PTHR32305">
    <property type="match status" value="1"/>
</dbReference>
<dbReference type="InterPro" id="IPR050708">
    <property type="entry name" value="T6SS_VgrG/RHS"/>
</dbReference>
<proteinExistence type="predicted"/>
<dbReference type="EMBL" id="JRNJ01000105">
    <property type="protein sequence ID" value="KGF24629.1"/>
    <property type="molecule type" value="Genomic_DNA"/>
</dbReference>
<dbReference type="Gene3D" id="2.180.10.10">
    <property type="entry name" value="RHS repeat-associated core"/>
    <property type="match status" value="1"/>
</dbReference>
<name>A0AAW3FBU9_9BACT</name>
<accession>A0AAW3FBU9</accession>
<sequence length="143" mass="16672">MVDSAFRSTCAVLDGEGKVVQLNDYYPFGLPYSDTGSMKGTDIQPYKYNGKEFQTMHGLHWYDYGARMYDPIICRWNAVDPLAEKFYNVTPYCYCLNNPVNAIDPDGRFPYKWQAAVSRWFYNLFHKTNASPIYENREAQNSR</sequence>
<gene>
    <name evidence="1" type="ORF">HMPREF2132_11610</name>
</gene>
<protein>
    <recommendedName>
        <fullName evidence="3">RHS repeat-associated core domain-containing protein</fullName>
    </recommendedName>
</protein>
<dbReference type="InterPro" id="IPR022385">
    <property type="entry name" value="Rhs_assc_core"/>
</dbReference>
<dbReference type="PANTHER" id="PTHR32305:SF15">
    <property type="entry name" value="PROTEIN RHSA-RELATED"/>
    <property type="match status" value="1"/>
</dbReference>
<dbReference type="Proteomes" id="UP000029533">
    <property type="component" value="Unassembled WGS sequence"/>
</dbReference>
<evidence type="ECO:0008006" key="3">
    <source>
        <dbReference type="Google" id="ProtNLM"/>
    </source>
</evidence>
<evidence type="ECO:0000313" key="1">
    <source>
        <dbReference type="EMBL" id="KGF24629.1"/>
    </source>
</evidence>
<organism evidence="1 2">
    <name type="scientific">Prevotella histicola JCM 15637 = DNF00424</name>
    <dbReference type="NCBI Taxonomy" id="1236504"/>
    <lineage>
        <taxon>Bacteria</taxon>
        <taxon>Pseudomonadati</taxon>
        <taxon>Bacteroidota</taxon>
        <taxon>Bacteroidia</taxon>
        <taxon>Bacteroidales</taxon>
        <taxon>Prevotellaceae</taxon>
        <taxon>Prevotella</taxon>
    </lineage>
</organism>